<feature type="region of interest" description="Disordered" evidence="1">
    <location>
        <begin position="204"/>
        <end position="240"/>
    </location>
</feature>
<gene>
    <name evidence="2" type="ORF">GEV33_012185</name>
</gene>
<dbReference type="Proteomes" id="UP000719412">
    <property type="component" value="Unassembled WGS sequence"/>
</dbReference>
<sequence length="240" mass="27267">MLAAFDKCIAFNYYALLPKYRFRRHFSHKFSSTSFDKDLYRTLSYATPVYYSPHIHSTCRWSGNYDAHSKSTVGNYDLTPCLRPSKVGEEGPREPRLSSSLMADKRAYNFSGKVGRLQEPCEFPESANILSSTSVYINEEFSKPTISICNQEDKENAGTFQNGLSDPDFRYRPRQVDERRGKRYKGGTDAMREVLDRFSTSAGEVKTDPCCTTGAGEPVEEDQIGWKSILEKSQPKRRGG</sequence>
<keyword evidence="3" id="KW-1185">Reference proteome</keyword>
<evidence type="ECO:0000313" key="3">
    <source>
        <dbReference type="Proteomes" id="UP000719412"/>
    </source>
</evidence>
<reference evidence="2" key="1">
    <citation type="journal article" date="2020" name="J Insects Food Feed">
        <title>The yellow mealworm (Tenebrio molitor) genome: a resource for the emerging insects as food and feed industry.</title>
        <authorList>
            <person name="Eriksson T."/>
            <person name="Andere A."/>
            <person name="Kelstrup H."/>
            <person name="Emery V."/>
            <person name="Picard C."/>
        </authorList>
    </citation>
    <scope>NUCLEOTIDE SEQUENCE</scope>
    <source>
        <strain evidence="2">Stoneville</strain>
        <tissue evidence="2">Whole head</tissue>
    </source>
</reference>
<comment type="caution">
    <text evidence="2">The sequence shown here is derived from an EMBL/GenBank/DDBJ whole genome shotgun (WGS) entry which is preliminary data.</text>
</comment>
<reference evidence="2" key="2">
    <citation type="submission" date="2021-08" db="EMBL/GenBank/DDBJ databases">
        <authorList>
            <person name="Eriksson T."/>
        </authorList>
    </citation>
    <scope>NUCLEOTIDE SEQUENCE</scope>
    <source>
        <strain evidence="2">Stoneville</strain>
        <tissue evidence="2">Whole head</tissue>
    </source>
</reference>
<dbReference type="AlphaFoldDB" id="A0A8J6LFD1"/>
<evidence type="ECO:0000256" key="1">
    <source>
        <dbReference type="SAM" id="MobiDB-lite"/>
    </source>
</evidence>
<accession>A0A8J6LFD1</accession>
<name>A0A8J6LFD1_TENMO</name>
<protein>
    <submittedName>
        <fullName evidence="2">Uncharacterized protein</fullName>
    </submittedName>
</protein>
<evidence type="ECO:0000313" key="2">
    <source>
        <dbReference type="EMBL" id="KAH0810606.1"/>
    </source>
</evidence>
<proteinExistence type="predicted"/>
<dbReference type="EMBL" id="JABDTM020027387">
    <property type="protein sequence ID" value="KAH0810606.1"/>
    <property type="molecule type" value="Genomic_DNA"/>
</dbReference>
<organism evidence="2 3">
    <name type="scientific">Tenebrio molitor</name>
    <name type="common">Yellow mealworm beetle</name>
    <dbReference type="NCBI Taxonomy" id="7067"/>
    <lineage>
        <taxon>Eukaryota</taxon>
        <taxon>Metazoa</taxon>
        <taxon>Ecdysozoa</taxon>
        <taxon>Arthropoda</taxon>
        <taxon>Hexapoda</taxon>
        <taxon>Insecta</taxon>
        <taxon>Pterygota</taxon>
        <taxon>Neoptera</taxon>
        <taxon>Endopterygota</taxon>
        <taxon>Coleoptera</taxon>
        <taxon>Polyphaga</taxon>
        <taxon>Cucujiformia</taxon>
        <taxon>Tenebrionidae</taxon>
        <taxon>Tenebrio</taxon>
    </lineage>
</organism>